<name>A0A9D4IK73_DREPO</name>
<dbReference type="EMBL" id="JAIWYP010000009">
    <property type="protein sequence ID" value="KAH3778671.1"/>
    <property type="molecule type" value="Genomic_DNA"/>
</dbReference>
<reference evidence="1" key="1">
    <citation type="journal article" date="2019" name="bioRxiv">
        <title>The Genome of the Zebra Mussel, Dreissena polymorpha: A Resource for Invasive Species Research.</title>
        <authorList>
            <person name="McCartney M.A."/>
            <person name="Auch B."/>
            <person name="Kono T."/>
            <person name="Mallez S."/>
            <person name="Zhang Y."/>
            <person name="Obille A."/>
            <person name="Becker A."/>
            <person name="Abrahante J.E."/>
            <person name="Garbe J."/>
            <person name="Badalamenti J.P."/>
            <person name="Herman A."/>
            <person name="Mangelson H."/>
            <person name="Liachko I."/>
            <person name="Sullivan S."/>
            <person name="Sone E.D."/>
            <person name="Koren S."/>
            <person name="Silverstein K.A.T."/>
            <person name="Beckman K.B."/>
            <person name="Gohl D.M."/>
        </authorList>
    </citation>
    <scope>NUCLEOTIDE SEQUENCE</scope>
    <source>
        <strain evidence="1">Duluth1</strain>
        <tissue evidence="1">Whole animal</tissue>
    </source>
</reference>
<evidence type="ECO:0000313" key="2">
    <source>
        <dbReference type="Proteomes" id="UP000828390"/>
    </source>
</evidence>
<reference evidence="1" key="2">
    <citation type="submission" date="2020-11" db="EMBL/GenBank/DDBJ databases">
        <authorList>
            <person name="McCartney M.A."/>
            <person name="Auch B."/>
            <person name="Kono T."/>
            <person name="Mallez S."/>
            <person name="Becker A."/>
            <person name="Gohl D.M."/>
            <person name="Silverstein K.A.T."/>
            <person name="Koren S."/>
            <person name="Bechman K.B."/>
            <person name="Herman A."/>
            <person name="Abrahante J.E."/>
            <person name="Garbe J."/>
        </authorList>
    </citation>
    <scope>NUCLEOTIDE SEQUENCE</scope>
    <source>
        <strain evidence="1">Duluth1</strain>
        <tissue evidence="1">Whole animal</tissue>
    </source>
</reference>
<accession>A0A9D4IK73</accession>
<organism evidence="1 2">
    <name type="scientific">Dreissena polymorpha</name>
    <name type="common">Zebra mussel</name>
    <name type="synonym">Mytilus polymorpha</name>
    <dbReference type="NCBI Taxonomy" id="45954"/>
    <lineage>
        <taxon>Eukaryota</taxon>
        <taxon>Metazoa</taxon>
        <taxon>Spiralia</taxon>
        <taxon>Lophotrochozoa</taxon>
        <taxon>Mollusca</taxon>
        <taxon>Bivalvia</taxon>
        <taxon>Autobranchia</taxon>
        <taxon>Heteroconchia</taxon>
        <taxon>Euheterodonta</taxon>
        <taxon>Imparidentia</taxon>
        <taxon>Neoheterodontei</taxon>
        <taxon>Myida</taxon>
        <taxon>Dreissenoidea</taxon>
        <taxon>Dreissenidae</taxon>
        <taxon>Dreissena</taxon>
    </lineage>
</organism>
<gene>
    <name evidence="1" type="ORF">DPMN_180141</name>
</gene>
<protein>
    <submittedName>
        <fullName evidence="1">Uncharacterized protein</fullName>
    </submittedName>
</protein>
<evidence type="ECO:0000313" key="1">
    <source>
        <dbReference type="EMBL" id="KAH3778671.1"/>
    </source>
</evidence>
<proteinExistence type="predicted"/>
<comment type="caution">
    <text evidence="1">The sequence shown here is derived from an EMBL/GenBank/DDBJ whole genome shotgun (WGS) entry which is preliminary data.</text>
</comment>
<sequence>MFRTNSEQSSGTRIFNCLYHEFCVRVKGPGLAALEKEEAYEGIVQPELGGEADGTACQQPAQSVHRCGRHGNTYSMSYRHRPKKCLGEKRENKPWVTSEIMNLCDKRGELRHDKYTSLTLGKGKFTRKRTGR</sequence>
<dbReference type="Proteomes" id="UP000828390">
    <property type="component" value="Unassembled WGS sequence"/>
</dbReference>
<dbReference type="AlphaFoldDB" id="A0A9D4IK73"/>
<keyword evidence="2" id="KW-1185">Reference proteome</keyword>